<organism evidence="1 2">
    <name type="scientific">Melghirimyces profundicolus</name>
    <dbReference type="NCBI Taxonomy" id="1242148"/>
    <lineage>
        <taxon>Bacteria</taxon>
        <taxon>Bacillati</taxon>
        <taxon>Bacillota</taxon>
        <taxon>Bacilli</taxon>
        <taxon>Bacillales</taxon>
        <taxon>Thermoactinomycetaceae</taxon>
        <taxon>Melghirimyces</taxon>
    </lineage>
</organism>
<protein>
    <submittedName>
        <fullName evidence="1">Uncharacterized protein</fullName>
    </submittedName>
</protein>
<evidence type="ECO:0000313" key="1">
    <source>
        <dbReference type="EMBL" id="PTX55013.1"/>
    </source>
</evidence>
<accession>A0A2T6BG23</accession>
<reference evidence="1 2" key="1">
    <citation type="submission" date="2018-04" db="EMBL/GenBank/DDBJ databases">
        <title>Genomic Encyclopedia of Archaeal and Bacterial Type Strains, Phase II (KMG-II): from individual species to whole genera.</title>
        <authorList>
            <person name="Goeker M."/>
        </authorList>
    </citation>
    <scope>NUCLEOTIDE SEQUENCE [LARGE SCALE GENOMIC DNA]</scope>
    <source>
        <strain evidence="1 2">DSM 45787</strain>
    </source>
</reference>
<evidence type="ECO:0000313" key="2">
    <source>
        <dbReference type="Proteomes" id="UP000244240"/>
    </source>
</evidence>
<dbReference type="EMBL" id="QBKR01000023">
    <property type="protein sequence ID" value="PTX55013.1"/>
    <property type="molecule type" value="Genomic_DNA"/>
</dbReference>
<comment type="caution">
    <text evidence="1">The sequence shown here is derived from an EMBL/GenBank/DDBJ whole genome shotgun (WGS) entry which is preliminary data.</text>
</comment>
<keyword evidence="2" id="KW-1185">Reference proteome</keyword>
<sequence>MTAEELHIRKVGNRLYMLQVPANHIRVLVTKVAPRPESYIEKPIPAPLKILPDAEVIQIIMA</sequence>
<proteinExistence type="predicted"/>
<dbReference type="AlphaFoldDB" id="A0A2T6BG23"/>
<name>A0A2T6BG23_9BACL</name>
<dbReference type="Proteomes" id="UP000244240">
    <property type="component" value="Unassembled WGS sequence"/>
</dbReference>
<gene>
    <name evidence="1" type="ORF">C8P63_12335</name>
</gene>